<dbReference type="GO" id="GO:0004523">
    <property type="term" value="F:RNA-DNA hybrid ribonuclease activity"/>
    <property type="evidence" value="ECO:0007669"/>
    <property type="project" value="UniProtKB-UniRule"/>
</dbReference>
<keyword evidence="12 13" id="KW-0464">Manganese</keyword>
<dbReference type="InterPro" id="IPR012337">
    <property type="entry name" value="RNaseH-like_sf"/>
</dbReference>
<dbReference type="GO" id="GO:0005737">
    <property type="term" value="C:cytoplasm"/>
    <property type="evidence" value="ECO:0007669"/>
    <property type="project" value="UniProtKB-SubCell"/>
</dbReference>
<evidence type="ECO:0000313" key="20">
    <source>
        <dbReference type="Proteomes" id="UP001156645"/>
    </source>
</evidence>
<comment type="subcellular location">
    <subcellularLocation>
        <location evidence="3 13">Cytoplasm</location>
    </subcellularLocation>
</comment>
<evidence type="ECO:0000256" key="13">
    <source>
        <dbReference type="HAMAP-Rule" id="MF_00052"/>
    </source>
</evidence>
<comment type="function">
    <text evidence="2 13 15">Endonuclease that specifically degrades the RNA of RNA-DNA hybrids.</text>
</comment>
<dbReference type="PROSITE" id="PS51975">
    <property type="entry name" value="RNASE_H_2"/>
    <property type="match status" value="1"/>
</dbReference>
<dbReference type="CDD" id="cd07182">
    <property type="entry name" value="RNase_HII_bacteria_HII_like"/>
    <property type="match status" value="1"/>
</dbReference>
<keyword evidence="11 13" id="KW-0378">Hydrolase</keyword>
<evidence type="ECO:0000256" key="2">
    <source>
        <dbReference type="ARBA" id="ARBA00004065"/>
    </source>
</evidence>
<dbReference type="NCBIfam" id="NF000595">
    <property type="entry name" value="PRK00015.1-3"/>
    <property type="match status" value="1"/>
</dbReference>
<comment type="similarity">
    <text evidence="4">Belongs to the RNase HII family. RnhC subfamily.</text>
</comment>
<evidence type="ECO:0000256" key="8">
    <source>
        <dbReference type="ARBA" id="ARBA00022722"/>
    </source>
</evidence>
<evidence type="ECO:0000313" key="18">
    <source>
        <dbReference type="EMBL" id="SDD81546.1"/>
    </source>
</evidence>
<comment type="cofactor">
    <cofactor evidence="13 14">
        <name>Mn(2+)</name>
        <dbReference type="ChEBI" id="CHEBI:29035"/>
    </cofactor>
    <cofactor evidence="13 14">
        <name>Mg(2+)</name>
        <dbReference type="ChEBI" id="CHEBI:18420"/>
    </cofactor>
    <text evidence="13 14">Manganese or magnesium. Binds 1 divalent metal ion per monomer in the absence of substrate. May bind a second metal ion after substrate binding.</text>
</comment>
<dbReference type="Proteomes" id="UP000198501">
    <property type="component" value="Unassembled WGS sequence"/>
</dbReference>
<evidence type="ECO:0000259" key="16">
    <source>
        <dbReference type="PROSITE" id="PS51975"/>
    </source>
</evidence>
<proteinExistence type="inferred from homology"/>
<comment type="catalytic activity">
    <reaction evidence="1 13 14 15">
        <text>Endonucleolytic cleavage to 5'-phosphomonoester.</text>
        <dbReference type="EC" id="3.1.26.4"/>
    </reaction>
</comment>
<dbReference type="PANTHER" id="PTHR10954:SF23">
    <property type="entry name" value="RIBONUCLEASE"/>
    <property type="match status" value="1"/>
</dbReference>
<dbReference type="InterPro" id="IPR024567">
    <property type="entry name" value="RNase_HII/HIII_dom"/>
</dbReference>
<evidence type="ECO:0000256" key="1">
    <source>
        <dbReference type="ARBA" id="ARBA00000077"/>
    </source>
</evidence>
<dbReference type="EMBL" id="FNAL01000009">
    <property type="protein sequence ID" value="SDD81546.1"/>
    <property type="molecule type" value="Genomic_DNA"/>
</dbReference>
<keyword evidence="10 13" id="KW-0255">Endonuclease</keyword>
<gene>
    <name evidence="13" type="primary">rnhB</name>
    <name evidence="17" type="ORF">GCM10007915_21190</name>
    <name evidence="18" type="ORF">SAMN05660405_01441</name>
</gene>
<dbReference type="Gene3D" id="3.30.420.10">
    <property type="entry name" value="Ribonuclease H-like superfamily/Ribonuclease H"/>
    <property type="match status" value="1"/>
</dbReference>
<feature type="binding site" evidence="13 14">
    <location>
        <position position="81"/>
    </location>
    <ligand>
        <name>a divalent metal cation</name>
        <dbReference type="ChEBI" id="CHEBI:60240"/>
    </ligand>
</feature>
<feature type="binding site" evidence="13 14">
    <location>
        <position position="82"/>
    </location>
    <ligand>
        <name>a divalent metal cation</name>
        <dbReference type="ChEBI" id="CHEBI:60240"/>
    </ligand>
</feature>
<evidence type="ECO:0000256" key="7">
    <source>
        <dbReference type="ARBA" id="ARBA00022490"/>
    </source>
</evidence>
<dbReference type="SUPFAM" id="SSF53098">
    <property type="entry name" value="Ribonuclease H-like"/>
    <property type="match status" value="1"/>
</dbReference>
<dbReference type="InterPro" id="IPR036397">
    <property type="entry name" value="RNaseH_sf"/>
</dbReference>
<dbReference type="GO" id="GO:0043137">
    <property type="term" value="P:DNA replication, removal of RNA primer"/>
    <property type="evidence" value="ECO:0007669"/>
    <property type="project" value="TreeGrafter"/>
</dbReference>
<dbReference type="PANTHER" id="PTHR10954">
    <property type="entry name" value="RIBONUCLEASE H2 SUBUNIT A"/>
    <property type="match status" value="1"/>
</dbReference>
<dbReference type="GO" id="GO:0006298">
    <property type="term" value="P:mismatch repair"/>
    <property type="evidence" value="ECO:0007669"/>
    <property type="project" value="TreeGrafter"/>
</dbReference>
<evidence type="ECO:0000256" key="14">
    <source>
        <dbReference type="PROSITE-ProRule" id="PRU01319"/>
    </source>
</evidence>
<evidence type="ECO:0000256" key="10">
    <source>
        <dbReference type="ARBA" id="ARBA00022759"/>
    </source>
</evidence>
<dbReference type="EC" id="3.1.26.4" evidence="5 13"/>
<organism evidence="18 19">
    <name type="scientific">Psychrobacter pacificensis</name>
    <dbReference type="NCBI Taxonomy" id="112002"/>
    <lineage>
        <taxon>Bacteria</taxon>
        <taxon>Pseudomonadati</taxon>
        <taxon>Pseudomonadota</taxon>
        <taxon>Gammaproteobacteria</taxon>
        <taxon>Moraxellales</taxon>
        <taxon>Moraxellaceae</taxon>
        <taxon>Psychrobacter</taxon>
    </lineage>
</organism>
<dbReference type="GO" id="GO:0003723">
    <property type="term" value="F:RNA binding"/>
    <property type="evidence" value="ECO:0007669"/>
    <property type="project" value="UniProtKB-UniRule"/>
</dbReference>
<evidence type="ECO:0000256" key="9">
    <source>
        <dbReference type="ARBA" id="ARBA00022723"/>
    </source>
</evidence>
<evidence type="ECO:0000256" key="6">
    <source>
        <dbReference type="ARBA" id="ARBA00019179"/>
    </source>
</evidence>
<evidence type="ECO:0000313" key="17">
    <source>
        <dbReference type="EMBL" id="GLR29880.1"/>
    </source>
</evidence>
<reference evidence="17" key="1">
    <citation type="journal article" date="2014" name="Int. J. Syst. Evol. Microbiol.">
        <title>Complete genome of a new Firmicutes species belonging to the dominant human colonic microbiota ('Ruminococcus bicirculans') reveals two chromosomes and a selective capacity to utilize plant glucans.</title>
        <authorList>
            <consortium name="NISC Comparative Sequencing Program"/>
            <person name="Wegmann U."/>
            <person name="Louis P."/>
            <person name="Goesmann A."/>
            <person name="Henrissat B."/>
            <person name="Duncan S.H."/>
            <person name="Flint H.J."/>
        </authorList>
    </citation>
    <scope>NUCLEOTIDE SEQUENCE</scope>
    <source>
        <strain evidence="17">NBRC 103191</strain>
    </source>
</reference>
<evidence type="ECO:0000256" key="12">
    <source>
        <dbReference type="ARBA" id="ARBA00023211"/>
    </source>
</evidence>
<dbReference type="InterPro" id="IPR022898">
    <property type="entry name" value="RNase_HII"/>
</dbReference>
<feature type="domain" description="RNase H type-2" evidence="16">
    <location>
        <begin position="75"/>
        <end position="304"/>
    </location>
</feature>
<feature type="binding site" evidence="13 14">
    <location>
        <position position="203"/>
    </location>
    <ligand>
        <name>a divalent metal cation</name>
        <dbReference type="ChEBI" id="CHEBI:60240"/>
    </ligand>
</feature>
<evidence type="ECO:0000256" key="15">
    <source>
        <dbReference type="RuleBase" id="RU003515"/>
    </source>
</evidence>
<dbReference type="GO" id="GO:0032299">
    <property type="term" value="C:ribonuclease H2 complex"/>
    <property type="evidence" value="ECO:0007669"/>
    <property type="project" value="TreeGrafter"/>
</dbReference>
<dbReference type="InterPro" id="IPR001352">
    <property type="entry name" value="RNase_HII/HIII"/>
</dbReference>
<evidence type="ECO:0000313" key="19">
    <source>
        <dbReference type="Proteomes" id="UP000198501"/>
    </source>
</evidence>
<dbReference type="GO" id="GO:0030145">
    <property type="term" value="F:manganese ion binding"/>
    <property type="evidence" value="ECO:0007669"/>
    <property type="project" value="UniProtKB-UniRule"/>
</dbReference>
<name>A0A1G6XVZ4_9GAMM</name>
<dbReference type="AlphaFoldDB" id="A0A1G6XVZ4"/>
<evidence type="ECO:0000256" key="5">
    <source>
        <dbReference type="ARBA" id="ARBA00012180"/>
    </source>
</evidence>
<reference evidence="20" key="3">
    <citation type="journal article" date="2019" name="Int. J. Syst. Evol. Microbiol.">
        <title>The Global Catalogue of Microorganisms (GCM) 10K type strain sequencing project: providing services to taxonomists for standard genome sequencing and annotation.</title>
        <authorList>
            <consortium name="The Broad Institute Genomics Platform"/>
            <consortium name="The Broad Institute Genome Sequencing Center for Infectious Disease"/>
            <person name="Wu L."/>
            <person name="Ma J."/>
        </authorList>
    </citation>
    <scope>NUCLEOTIDE SEQUENCE [LARGE SCALE GENOMIC DNA]</scope>
    <source>
        <strain evidence="20">NBRC 103191</strain>
    </source>
</reference>
<keyword evidence="8 13" id="KW-0540">Nuclease</keyword>
<keyword evidence="9 13" id="KW-0479">Metal-binding</keyword>
<keyword evidence="20" id="KW-1185">Reference proteome</keyword>
<dbReference type="Proteomes" id="UP001156645">
    <property type="component" value="Unassembled WGS sequence"/>
</dbReference>
<sequence length="304" mass="33564">MPPILPNLERLSNIMQIQPSTKNLAQIIDVSIDHIDVKGQYIQLAAPIRLYGQLNTSKLFAQYERDEAQRLEQSILKIGVDEAGRGPLLGSVNVAAAILPASWSGLIEEQPLKDTPLSILTDSKKLSEKKRDLLYPLVQQHAVSYIIADVPAAVIDQVNILQATMLGMRLCTEALLDAALTCLVTKNNENTLLKQLQIEVLFDGNRCPDLSHATFHELGISPSSVDCQAWVKGDARHTSIAAASILAKVSRDETMYALDMQYPEYGIAKHKGYPTRAHMEAIERHGVLSAHRRSFAPVRKALES</sequence>
<dbReference type="HAMAP" id="MF_00052_B">
    <property type="entry name" value="RNase_HII_B"/>
    <property type="match status" value="1"/>
</dbReference>
<reference evidence="18 19" key="2">
    <citation type="submission" date="2016-10" db="EMBL/GenBank/DDBJ databases">
        <authorList>
            <person name="de Groot N.N."/>
        </authorList>
    </citation>
    <scope>NUCLEOTIDE SEQUENCE [LARGE SCALE GENOMIC DNA]</scope>
    <source>
        <strain evidence="18 19">DSM 23406</strain>
    </source>
</reference>
<evidence type="ECO:0000256" key="4">
    <source>
        <dbReference type="ARBA" id="ARBA00008378"/>
    </source>
</evidence>
<keyword evidence="7 13" id="KW-0963">Cytoplasm</keyword>
<dbReference type="EMBL" id="BSOK01000059">
    <property type="protein sequence ID" value="GLR29880.1"/>
    <property type="molecule type" value="Genomic_DNA"/>
</dbReference>
<reference evidence="17" key="4">
    <citation type="submission" date="2023-01" db="EMBL/GenBank/DDBJ databases">
        <title>Draft genome sequence of Psychrobacter pacificensis strain NBRC 103191.</title>
        <authorList>
            <person name="Sun Q."/>
            <person name="Mori K."/>
        </authorList>
    </citation>
    <scope>NUCLEOTIDE SEQUENCE</scope>
    <source>
        <strain evidence="17">NBRC 103191</strain>
    </source>
</reference>
<evidence type="ECO:0000256" key="11">
    <source>
        <dbReference type="ARBA" id="ARBA00022801"/>
    </source>
</evidence>
<dbReference type="Pfam" id="PF01351">
    <property type="entry name" value="RNase_HII"/>
    <property type="match status" value="1"/>
</dbReference>
<accession>A0A1G6XVZ4</accession>
<protein>
    <recommendedName>
        <fullName evidence="6 13">Ribonuclease HII</fullName>
        <shortName evidence="13">RNase HII</shortName>
        <ecNumber evidence="5 13">3.1.26.4</ecNumber>
    </recommendedName>
</protein>
<evidence type="ECO:0000256" key="3">
    <source>
        <dbReference type="ARBA" id="ARBA00004496"/>
    </source>
</evidence>